<dbReference type="Proteomes" id="UP001595979">
    <property type="component" value="Unassembled WGS sequence"/>
</dbReference>
<dbReference type="Pfam" id="PF25583">
    <property type="entry name" value="WCX"/>
    <property type="match status" value="1"/>
</dbReference>
<keyword evidence="3" id="KW-1185">Reference proteome</keyword>
<dbReference type="InterPro" id="IPR057727">
    <property type="entry name" value="WCX_dom"/>
</dbReference>
<name>A0ABW1DGR6_9DEIO</name>
<dbReference type="EMBL" id="JBHSOH010000006">
    <property type="protein sequence ID" value="MFC5847943.1"/>
    <property type="molecule type" value="Genomic_DNA"/>
</dbReference>
<comment type="caution">
    <text evidence="2">The sequence shown here is derived from an EMBL/GenBank/DDBJ whole genome shotgun (WGS) entry which is preliminary data.</text>
</comment>
<feature type="domain" description="WCX" evidence="1">
    <location>
        <begin position="1"/>
        <end position="42"/>
    </location>
</feature>
<evidence type="ECO:0000259" key="1">
    <source>
        <dbReference type="Pfam" id="PF25583"/>
    </source>
</evidence>
<proteinExistence type="predicted"/>
<organism evidence="2 3">
    <name type="scientific">Deinococcus petrolearius</name>
    <dbReference type="NCBI Taxonomy" id="1751295"/>
    <lineage>
        <taxon>Bacteria</taxon>
        <taxon>Thermotogati</taxon>
        <taxon>Deinococcota</taxon>
        <taxon>Deinococci</taxon>
        <taxon>Deinococcales</taxon>
        <taxon>Deinococcaceae</taxon>
        <taxon>Deinococcus</taxon>
    </lineage>
</organism>
<accession>A0ABW1DGR6</accession>
<sequence>MTLRARTAQEVLPWLLSWGAAAQVLSPAPLQARLRDEGRRLAQRYT</sequence>
<reference evidence="3" key="1">
    <citation type="journal article" date="2019" name="Int. J. Syst. Evol. Microbiol.">
        <title>The Global Catalogue of Microorganisms (GCM) 10K type strain sequencing project: providing services to taxonomists for standard genome sequencing and annotation.</title>
        <authorList>
            <consortium name="The Broad Institute Genomics Platform"/>
            <consortium name="The Broad Institute Genome Sequencing Center for Infectious Disease"/>
            <person name="Wu L."/>
            <person name="Ma J."/>
        </authorList>
    </citation>
    <scope>NUCLEOTIDE SEQUENCE [LARGE SCALE GENOMIC DNA]</scope>
    <source>
        <strain evidence="3">CGMCC 1.15053</strain>
    </source>
</reference>
<evidence type="ECO:0000313" key="2">
    <source>
        <dbReference type="EMBL" id="MFC5847943.1"/>
    </source>
</evidence>
<protein>
    <submittedName>
        <fullName evidence="2">WYL domain-containing protein</fullName>
    </submittedName>
</protein>
<evidence type="ECO:0000313" key="3">
    <source>
        <dbReference type="Proteomes" id="UP001595979"/>
    </source>
</evidence>
<gene>
    <name evidence="2" type="ORF">ACFPQ6_06430</name>
</gene>
<dbReference type="RefSeq" id="WP_380048217.1">
    <property type="nucleotide sequence ID" value="NZ_JBHSOH010000006.1"/>
</dbReference>